<proteinExistence type="predicted"/>
<dbReference type="Proteomes" id="UP001241056">
    <property type="component" value="Unassembled WGS sequence"/>
</dbReference>
<evidence type="ECO:0000256" key="1">
    <source>
        <dbReference type="SAM" id="Phobius"/>
    </source>
</evidence>
<protein>
    <recommendedName>
        <fullName evidence="4">Integron gene cassette protein</fullName>
    </recommendedName>
</protein>
<name>A0ABT7SRU2_9GAMM</name>
<organism evidence="2 3">
    <name type="scientific">Thiopseudomonas acetoxidans</name>
    <dbReference type="NCBI Taxonomy" id="3041622"/>
    <lineage>
        <taxon>Bacteria</taxon>
        <taxon>Pseudomonadati</taxon>
        <taxon>Pseudomonadota</taxon>
        <taxon>Gammaproteobacteria</taxon>
        <taxon>Pseudomonadales</taxon>
        <taxon>Pseudomonadaceae</taxon>
        <taxon>Thiopseudomonas</taxon>
    </lineage>
</organism>
<keyword evidence="1" id="KW-0812">Transmembrane</keyword>
<keyword evidence="1" id="KW-1133">Transmembrane helix</keyword>
<evidence type="ECO:0000313" key="3">
    <source>
        <dbReference type="Proteomes" id="UP001241056"/>
    </source>
</evidence>
<sequence length="110" mass="11986">MGNFTKTLVCVVSAIFAVLAIDALISGNVRDSITLLVISAFVALCGGIGLFFQRFPSPPLAPGEGNSAWTLLRSYRKQYPGWQGKLVYYGIPTLILIVMFFRLSELLASI</sequence>
<evidence type="ECO:0000313" key="2">
    <source>
        <dbReference type="EMBL" id="MDM7858875.1"/>
    </source>
</evidence>
<gene>
    <name evidence="2" type="ORF">QEZ41_11435</name>
</gene>
<accession>A0ABT7SRU2</accession>
<dbReference type="EMBL" id="JAUCDY010000018">
    <property type="protein sequence ID" value="MDM7858875.1"/>
    <property type="molecule type" value="Genomic_DNA"/>
</dbReference>
<keyword evidence="1" id="KW-0472">Membrane</keyword>
<keyword evidence="3" id="KW-1185">Reference proteome</keyword>
<feature type="transmembrane region" description="Helical" evidence="1">
    <location>
        <begin position="86"/>
        <end position="104"/>
    </location>
</feature>
<comment type="caution">
    <text evidence="2">The sequence shown here is derived from an EMBL/GenBank/DDBJ whole genome shotgun (WGS) entry which is preliminary data.</text>
</comment>
<feature type="transmembrane region" description="Helical" evidence="1">
    <location>
        <begin position="33"/>
        <end position="52"/>
    </location>
</feature>
<evidence type="ECO:0008006" key="4">
    <source>
        <dbReference type="Google" id="ProtNLM"/>
    </source>
</evidence>
<reference evidence="2 3" key="1">
    <citation type="submission" date="2023-06" db="EMBL/GenBank/DDBJ databases">
        <title>Thiopseudomonas sp. CY1220 draft genome sequence.</title>
        <authorList>
            <person name="Zhao G."/>
            <person name="An M."/>
        </authorList>
    </citation>
    <scope>NUCLEOTIDE SEQUENCE [LARGE SCALE GENOMIC DNA]</scope>
    <source>
        <strain evidence="2 3">CY1220</strain>
    </source>
</reference>
<dbReference type="RefSeq" id="WP_289411725.1">
    <property type="nucleotide sequence ID" value="NZ_JAUCDY010000018.1"/>
</dbReference>